<dbReference type="Proteomes" id="UP000799538">
    <property type="component" value="Unassembled WGS sequence"/>
</dbReference>
<evidence type="ECO:0000313" key="3">
    <source>
        <dbReference type="Proteomes" id="UP000799538"/>
    </source>
</evidence>
<reference evidence="3" key="1">
    <citation type="journal article" date="2020" name="Stud. Mycol.">
        <title>101 Dothideomycetes genomes: A test case for predicting lifestyles and emergence of pathogens.</title>
        <authorList>
            <person name="Haridas S."/>
            <person name="Albert R."/>
            <person name="Binder M."/>
            <person name="Bloem J."/>
            <person name="LaButti K."/>
            <person name="Salamov A."/>
            <person name="Andreopoulos B."/>
            <person name="Baker S."/>
            <person name="Barry K."/>
            <person name="Bills G."/>
            <person name="Bluhm B."/>
            <person name="Cannon C."/>
            <person name="Castanera R."/>
            <person name="Culley D."/>
            <person name="Daum C."/>
            <person name="Ezra D."/>
            <person name="Gonzalez J."/>
            <person name="Henrissat B."/>
            <person name="Kuo A."/>
            <person name="Liang C."/>
            <person name="Lipzen A."/>
            <person name="Lutzoni F."/>
            <person name="Magnuson J."/>
            <person name="Mondo S."/>
            <person name="Nolan M."/>
            <person name="Ohm R."/>
            <person name="Pangilinan J."/>
            <person name="Park H.-J."/>
            <person name="Ramirez L."/>
            <person name="Alfaro M."/>
            <person name="Sun H."/>
            <person name="Tritt A."/>
            <person name="Yoshinaga Y."/>
            <person name="Zwiers L.-H."/>
            <person name="Turgeon B."/>
            <person name="Goodwin S."/>
            <person name="Spatafora J."/>
            <person name="Crous P."/>
            <person name="Grigoriev I."/>
        </authorList>
    </citation>
    <scope>NUCLEOTIDE SEQUENCE [LARGE SCALE GENOMIC DNA]</scope>
    <source>
        <strain evidence="3">CECT 20119</strain>
    </source>
</reference>
<sequence>MFPCFCHCMSAYSASSQNRGLVRILLNLLDLIPKVHSSSVHTWHSLASRTLAASPEKPNQHRQCHLSSSSARVAPIHGPAAGCCIQHSNLQAGANTTQLILPLPDQHHQDEPPDPRRPRRRGREAPPRPTVDHSRGPSNMTRKPNPFEHQSPIASTSIQKPACTTHTGKTAVCSTTHPAVQHSHTSATSAFLLV</sequence>
<evidence type="ECO:0000313" key="2">
    <source>
        <dbReference type="EMBL" id="KAF2226677.1"/>
    </source>
</evidence>
<feature type="compositionally biased region" description="Basic and acidic residues" evidence="1">
    <location>
        <begin position="105"/>
        <end position="116"/>
    </location>
</feature>
<feature type="region of interest" description="Disordered" evidence="1">
    <location>
        <begin position="103"/>
        <end position="159"/>
    </location>
</feature>
<protein>
    <submittedName>
        <fullName evidence="2">Uncharacterized protein</fullName>
    </submittedName>
</protein>
<organism evidence="2 3">
    <name type="scientific">Elsinoe ampelina</name>
    <dbReference type="NCBI Taxonomy" id="302913"/>
    <lineage>
        <taxon>Eukaryota</taxon>
        <taxon>Fungi</taxon>
        <taxon>Dikarya</taxon>
        <taxon>Ascomycota</taxon>
        <taxon>Pezizomycotina</taxon>
        <taxon>Dothideomycetes</taxon>
        <taxon>Dothideomycetidae</taxon>
        <taxon>Myriangiales</taxon>
        <taxon>Elsinoaceae</taxon>
        <taxon>Elsinoe</taxon>
    </lineage>
</organism>
<dbReference type="EMBL" id="ML992502">
    <property type="protein sequence ID" value="KAF2226677.1"/>
    <property type="molecule type" value="Genomic_DNA"/>
</dbReference>
<keyword evidence="3" id="KW-1185">Reference proteome</keyword>
<accession>A0A6A6GLX3</accession>
<dbReference type="AlphaFoldDB" id="A0A6A6GLX3"/>
<name>A0A6A6GLX3_9PEZI</name>
<feature type="compositionally biased region" description="Basic and acidic residues" evidence="1">
    <location>
        <begin position="123"/>
        <end position="135"/>
    </location>
</feature>
<proteinExistence type="predicted"/>
<gene>
    <name evidence="2" type="ORF">BDZ85DRAFT_256577</name>
</gene>
<evidence type="ECO:0000256" key="1">
    <source>
        <dbReference type="SAM" id="MobiDB-lite"/>
    </source>
</evidence>